<evidence type="ECO:0000256" key="8">
    <source>
        <dbReference type="ARBA" id="ARBA00023155"/>
    </source>
</evidence>
<feature type="compositionally biased region" description="Polar residues" evidence="14">
    <location>
        <begin position="8"/>
        <end position="21"/>
    </location>
</feature>
<evidence type="ECO:0000256" key="14">
    <source>
        <dbReference type="SAM" id="MobiDB-lite"/>
    </source>
</evidence>
<dbReference type="GO" id="GO:0003682">
    <property type="term" value="F:chromatin binding"/>
    <property type="evidence" value="ECO:0007669"/>
    <property type="project" value="TreeGrafter"/>
</dbReference>
<keyword evidence="8 11" id="KW-0371">Homeobox</keyword>
<evidence type="ECO:0000256" key="12">
    <source>
        <dbReference type="PROSITE-ProRule" id="PRU00146"/>
    </source>
</evidence>
<evidence type="ECO:0000256" key="6">
    <source>
        <dbReference type="ARBA" id="ARBA00023015"/>
    </source>
</evidence>
<feature type="compositionally biased region" description="Basic residues" evidence="14">
    <location>
        <begin position="876"/>
        <end position="885"/>
    </location>
</feature>
<evidence type="ECO:0000256" key="11">
    <source>
        <dbReference type="PROSITE-ProRule" id="PRU00108"/>
    </source>
</evidence>
<feature type="domain" description="Homeobox" evidence="16">
    <location>
        <begin position="933"/>
        <end position="976"/>
    </location>
</feature>
<dbReference type="SMART" id="SM00389">
    <property type="entry name" value="HOX"/>
    <property type="match status" value="1"/>
</dbReference>
<feature type="compositionally biased region" description="Basic and acidic residues" evidence="14">
    <location>
        <begin position="232"/>
        <end position="253"/>
    </location>
</feature>
<keyword evidence="7 11" id="KW-0238">DNA-binding</keyword>
<dbReference type="InterPro" id="IPR013083">
    <property type="entry name" value="Znf_RING/FYVE/PHD"/>
</dbReference>
<evidence type="ECO:0000256" key="9">
    <source>
        <dbReference type="ARBA" id="ARBA00023163"/>
    </source>
</evidence>
<dbReference type="Gene3D" id="1.10.10.60">
    <property type="entry name" value="Homeodomain-like"/>
    <property type="match status" value="1"/>
</dbReference>
<feature type="DNA-binding region" description="Homeobox" evidence="11">
    <location>
        <begin position="935"/>
        <end position="977"/>
    </location>
</feature>
<protein>
    <recommendedName>
        <fullName evidence="19">PHD-type domain-containing protein</fullName>
    </recommendedName>
</protein>
<dbReference type="InterPro" id="IPR019787">
    <property type="entry name" value="Znf_PHD-finger"/>
</dbReference>
<feature type="region of interest" description="Disordered" evidence="14">
    <location>
        <begin position="1"/>
        <end position="133"/>
    </location>
</feature>
<dbReference type="InterPro" id="IPR019786">
    <property type="entry name" value="Zinc_finger_PHD-type_CS"/>
</dbReference>
<feature type="compositionally biased region" description="Polar residues" evidence="14">
    <location>
        <begin position="811"/>
        <end position="832"/>
    </location>
</feature>
<comment type="similarity">
    <text evidence="2">Belongs to the PHD-associated homeobox family.</text>
</comment>
<dbReference type="FunFam" id="3.30.40.10:FF:000650">
    <property type="entry name" value="Homeobox protein HAT3.1"/>
    <property type="match status" value="1"/>
</dbReference>
<feature type="compositionally biased region" description="Polar residues" evidence="14">
    <location>
        <begin position="89"/>
        <end position="133"/>
    </location>
</feature>
<feature type="compositionally biased region" description="Low complexity" evidence="14">
    <location>
        <begin position="254"/>
        <end position="351"/>
    </location>
</feature>
<dbReference type="OrthoDB" id="1903104at2759"/>
<evidence type="ECO:0000259" key="15">
    <source>
        <dbReference type="PROSITE" id="PS50016"/>
    </source>
</evidence>
<accession>A0A7J9MPE2</accession>
<dbReference type="PANTHER" id="PTHR12628">
    <property type="entry name" value="POLYCOMB-LIKE TRANSCRIPTION FACTOR"/>
    <property type="match status" value="1"/>
</dbReference>
<keyword evidence="10 11" id="KW-0539">Nucleus</keyword>
<dbReference type="Pfam" id="PF00046">
    <property type="entry name" value="Homeodomain"/>
    <property type="match status" value="1"/>
</dbReference>
<keyword evidence="5" id="KW-0862">Zinc</keyword>
<feature type="compositionally biased region" description="Basic residues" evidence="14">
    <location>
        <begin position="684"/>
        <end position="695"/>
    </location>
</feature>
<keyword evidence="18" id="KW-1185">Reference proteome</keyword>
<evidence type="ECO:0000256" key="5">
    <source>
        <dbReference type="ARBA" id="ARBA00022833"/>
    </source>
</evidence>
<sequence length="1001" mass="109463">MIEVEHTGGSSSQANSENGNHSHFHPEESTSELANEFRSECLLTEANGSGFMNTETSEETAEHSQPLCNDLSKNTISESLGLLPEDSSKNIQADQVSSPQLCSAEPTVSSGELPEQQQQLDSQSLPNGIGNNLSTAVSNEAVELNPKDIIMSNGGKHLQLPSKDANPLGLPQELASTNPTIQQPDHHCEDRSKDSGLEQHETTPKNLVKNSGQRKGGKTSKQVQKKNLRSLRSSDRVLRSKSQEKSKATELSKKSTATVSSKKSTATELSKKSTVSDSSKKSTATESSKKSTVSDSSKKSTATESSKKSTATESSKKSTATESGKKPTATKSSKKSTATESSKKSTATESSNNLTNVGPSKQQKRKKRKREKEKEEKKEVSDEYLRIRKHLRYLLNRISYERCLIAAYSAEGWKGLSLEKLKPEKELQRAASEILRRKLKIRDLFQRIESLCTEGRLAESLFDSEGEIDSEDIFCAICGSKDIPANNDIILCDGACDRGFHQYCLQPPLLKEDIPPDDEGWLCPGCDCKFDCIELVNESQGTNFSLEDSWEKVFPEAALAAGGQNQDPNYGLPSDDSDDNDYNPDISENDEKDQEDESSSDESDFTSTSDEVEVPAKVDPYLGLPSDDSEDDDYNPDGPDQDHDNVAKSESLSSDFSSDSDDLGAMLVDDISSQKGHMSNGSSRKSKSKKPKLGGKKSLNGEVLTTMEPASREDDATVSEKRSIPRKLVKIHCRHSSSDFVLDGVGPKLLIFGVLSSVQSSNVLVISFVICSSFFVYIQETYGNVPSSSSDDEDWNDGTAPRKKKKRNAEVATTSANGNASPTGSVSVSNGLKKNPGEKRAPRRSANGLKQNRGEQHTPKRSANGLKQNPEEDHTPRRRTRKKSNQKATARLPKATPKSPAKLPEPTPTPGSSGKKAGSSTYKRLGEAVTQGLQKTFKQNQYPDRAMKESLAKELGITFRQVSKWFENARWFFNNSNNVSGESPKKVSGNDITPSARRKKK</sequence>
<feature type="region of interest" description="Disordered" evidence="14">
    <location>
        <begin position="561"/>
        <end position="719"/>
    </location>
</feature>
<dbReference type="CDD" id="cd15504">
    <property type="entry name" value="PHD_PRHA_like"/>
    <property type="match status" value="1"/>
</dbReference>
<dbReference type="InterPro" id="IPR009057">
    <property type="entry name" value="Homeodomain-like_sf"/>
</dbReference>
<dbReference type="InterPro" id="IPR001965">
    <property type="entry name" value="Znf_PHD"/>
</dbReference>
<evidence type="ECO:0000313" key="17">
    <source>
        <dbReference type="EMBL" id="MBA0872851.1"/>
    </source>
</evidence>
<evidence type="ECO:0000256" key="2">
    <source>
        <dbReference type="ARBA" id="ARBA00007427"/>
    </source>
</evidence>
<organism evidence="17 18">
    <name type="scientific">Gossypium schwendimanii</name>
    <name type="common">Cotton</name>
    <dbReference type="NCBI Taxonomy" id="34291"/>
    <lineage>
        <taxon>Eukaryota</taxon>
        <taxon>Viridiplantae</taxon>
        <taxon>Streptophyta</taxon>
        <taxon>Embryophyta</taxon>
        <taxon>Tracheophyta</taxon>
        <taxon>Spermatophyta</taxon>
        <taxon>Magnoliopsida</taxon>
        <taxon>eudicotyledons</taxon>
        <taxon>Gunneridae</taxon>
        <taxon>Pentapetalae</taxon>
        <taxon>rosids</taxon>
        <taxon>malvids</taxon>
        <taxon>Malvales</taxon>
        <taxon>Malvaceae</taxon>
        <taxon>Malvoideae</taxon>
        <taxon>Gossypium</taxon>
    </lineage>
</organism>
<dbReference type="InterPro" id="IPR045876">
    <property type="entry name" value="PRHA-like_PHD-finger"/>
</dbReference>
<dbReference type="PROSITE" id="PS50071">
    <property type="entry name" value="HOMEOBOX_2"/>
    <property type="match status" value="1"/>
</dbReference>
<dbReference type="GO" id="GO:0003677">
    <property type="term" value="F:DNA binding"/>
    <property type="evidence" value="ECO:0007669"/>
    <property type="project" value="UniProtKB-UniRule"/>
</dbReference>
<evidence type="ECO:0000256" key="1">
    <source>
        <dbReference type="ARBA" id="ARBA00004123"/>
    </source>
</evidence>
<dbReference type="PROSITE" id="PS50016">
    <property type="entry name" value="ZF_PHD_2"/>
    <property type="match status" value="1"/>
</dbReference>
<evidence type="ECO:0008006" key="19">
    <source>
        <dbReference type="Google" id="ProtNLM"/>
    </source>
</evidence>
<dbReference type="AlphaFoldDB" id="A0A7J9MPE2"/>
<feature type="region of interest" description="Disordered" evidence="14">
    <location>
        <begin position="974"/>
        <end position="1001"/>
    </location>
</feature>
<comment type="subcellular location">
    <subcellularLocation>
        <location evidence="1 11 13">Nucleus</location>
    </subcellularLocation>
</comment>
<reference evidence="17 18" key="1">
    <citation type="journal article" date="2019" name="Genome Biol. Evol.">
        <title>Insights into the evolution of the New World diploid cottons (Gossypium, subgenus Houzingenia) based on genome sequencing.</title>
        <authorList>
            <person name="Grover C.E."/>
            <person name="Arick M.A. 2nd"/>
            <person name="Thrash A."/>
            <person name="Conover J.L."/>
            <person name="Sanders W.S."/>
            <person name="Peterson D.G."/>
            <person name="Frelichowski J.E."/>
            <person name="Scheffler J.A."/>
            <person name="Scheffler B.E."/>
            <person name="Wendel J.F."/>
        </authorList>
    </citation>
    <scope>NUCLEOTIDE SEQUENCE [LARGE SCALE GENOMIC DNA]</scope>
    <source>
        <strain evidence="17">1</strain>
        <tissue evidence="17">Leaf</tissue>
    </source>
</reference>
<feature type="compositionally biased region" description="Basic and acidic residues" evidence="14">
    <location>
        <begin position="184"/>
        <end position="203"/>
    </location>
</feature>
<dbReference type="SUPFAM" id="SSF57903">
    <property type="entry name" value="FYVE/PHD zinc finger"/>
    <property type="match status" value="1"/>
</dbReference>
<gene>
    <name evidence="17" type="ORF">Goshw_021854</name>
</gene>
<dbReference type="CDD" id="cd00086">
    <property type="entry name" value="homeodomain"/>
    <property type="match status" value="1"/>
</dbReference>
<keyword evidence="3" id="KW-0479">Metal-binding</keyword>
<dbReference type="EMBL" id="JABFAF010000012">
    <property type="protein sequence ID" value="MBA0872851.1"/>
    <property type="molecule type" value="Genomic_DNA"/>
</dbReference>
<feature type="region of interest" description="Disordered" evidence="14">
    <location>
        <begin position="151"/>
        <end position="381"/>
    </location>
</feature>
<keyword evidence="4 12" id="KW-0863">Zinc-finger</keyword>
<feature type="compositionally biased region" description="Basic residues" evidence="14">
    <location>
        <begin position="362"/>
        <end position="371"/>
    </location>
</feature>
<name>A0A7J9MPE2_GOSSC</name>
<dbReference type="Pfam" id="PF00628">
    <property type="entry name" value="PHD"/>
    <property type="match status" value="1"/>
</dbReference>
<dbReference type="GO" id="GO:0008270">
    <property type="term" value="F:zinc ion binding"/>
    <property type="evidence" value="ECO:0007669"/>
    <property type="project" value="UniProtKB-KW"/>
</dbReference>
<dbReference type="GO" id="GO:0045814">
    <property type="term" value="P:negative regulation of gene expression, epigenetic"/>
    <property type="evidence" value="ECO:0007669"/>
    <property type="project" value="TreeGrafter"/>
</dbReference>
<dbReference type="Gene3D" id="3.30.40.10">
    <property type="entry name" value="Zinc/RING finger domain, C3HC4 (zinc finger)"/>
    <property type="match status" value="1"/>
</dbReference>
<feature type="compositionally biased region" description="Basic residues" evidence="14">
    <location>
        <begin position="215"/>
        <end position="229"/>
    </location>
</feature>
<proteinExistence type="inferred from homology"/>
<feature type="compositionally biased region" description="Basic and acidic residues" evidence="14">
    <location>
        <begin position="372"/>
        <end position="381"/>
    </location>
</feature>
<dbReference type="SUPFAM" id="SSF46689">
    <property type="entry name" value="Homeodomain-like"/>
    <property type="match status" value="1"/>
</dbReference>
<feature type="region of interest" description="Disordered" evidence="14">
    <location>
        <begin position="785"/>
        <end position="925"/>
    </location>
</feature>
<evidence type="ECO:0000313" key="18">
    <source>
        <dbReference type="Proteomes" id="UP000593576"/>
    </source>
</evidence>
<dbReference type="SMART" id="SM00249">
    <property type="entry name" value="PHD"/>
    <property type="match status" value="1"/>
</dbReference>
<evidence type="ECO:0000256" key="3">
    <source>
        <dbReference type="ARBA" id="ARBA00022723"/>
    </source>
</evidence>
<feature type="compositionally biased region" description="Polar residues" evidence="14">
    <location>
        <begin position="174"/>
        <end position="183"/>
    </location>
</feature>
<evidence type="ECO:0000256" key="4">
    <source>
        <dbReference type="ARBA" id="ARBA00022771"/>
    </source>
</evidence>
<dbReference type="InterPro" id="IPR001356">
    <property type="entry name" value="HD"/>
</dbReference>
<keyword evidence="6" id="KW-0805">Transcription regulation</keyword>
<evidence type="ECO:0000256" key="13">
    <source>
        <dbReference type="RuleBase" id="RU000682"/>
    </source>
</evidence>
<dbReference type="Proteomes" id="UP000593576">
    <property type="component" value="Unassembled WGS sequence"/>
</dbReference>
<feature type="compositionally biased region" description="Basic and acidic residues" evidence="14">
    <location>
        <begin position="710"/>
        <end position="719"/>
    </location>
</feature>
<feature type="compositionally biased region" description="Polar residues" evidence="14">
    <location>
        <begin position="46"/>
        <end position="55"/>
    </location>
</feature>
<dbReference type="PANTHER" id="PTHR12628:SF13">
    <property type="entry name" value="HOMEOBOX PROTEIN HAT3.1"/>
    <property type="match status" value="1"/>
</dbReference>
<feature type="compositionally biased region" description="Polar residues" evidence="14">
    <location>
        <begin position="204"/>
        <end position="213"/>
    </location>
</feature>
<feature type="domain" description="PHD-type" evidence="15">
    <location>
        <begin position="472"/>
        <end position="529"/>
    </location>
</feature>
<evidence type="ECO:0000259" key="16">
    <source>
        <dbReference type="PROSITE" id="PS50071"/>
    </source>
</evidence>
<keyword evidence="9" id="KW-0804">Transcription</keyword>
<feature type="compositionally biased region" description="Acidic residues" evidence="14">
    <location>
        <begin position="575"/>
        <end position="604"/>
    </location>
</feature>
<comment type="caution">
    <text evidence="17">The sequence shown here is derived from an EMBL/GenBank/DDBJ whole genome shotgun (WGS) entry which is preliminary data.</text>
</comment>
<dbReference type="InterPro" id="IPR011011">
    <property type="entry name" value="Znf_FYVE_PHD"/>
</dbReference>
<evidence type="ECO:0000256" key="10">
    <source>
        <dbReference type="ARBA" id="ARBA00023242"/>
    </source>
</evidence>
<dbReference type="PROSITE" id="PS01359">
    <property type="entry name" value="ZF_PHD_1"/>
    <property type="match status" value="1"/>
</dbReference>
<dbReference type="GO" id="GO:0005634">
    <property type="term" value="C:nucleus"/>
    <property type="evidence" value="ECO:0007669"/>
    <property type="project" value="UniProtKB-SubCell"/>
</dbReference>
<evidence type="ECO:0000256" key="7">
    <source>
        <dbReference type="ARBA" id="ARBA00023125"/>
    </source>
</evidence>